<keyword evidence="2" id="KW-1185">Reference proteome</keyword>
<evidence type="ECO:0000313" key="1">
    <source>
        <dbReference type="EMBL" id="GFO10444.1"/>
    </source>
</evidence>
<comment type="caution">
    <text evidence="1">The sequence shown here is derived from an EMBL/GenBank/DDBJ whole genome shotgun (WGS) entry which is preliminary data.</text>
</comment>
<dbReference type="EMBL" id="BLXT01004174">
    <property type="protein sequence ID" value="GFO10444.1"/>
    <property type="molecule type" value="Genomic_DNA"/>
</dbReference>
<organism evidence="1 2">
    <name type="scientific">Plakobranchus ocellatus</name>
    <dbReference type="NCBI Taxonomy" id="259542"/>
    <lineage>
        <taxon>Eukaryota</taxon>
        <taxon>Metazoa</taxon>
        <taxon>Spiralia</taxon>
        <taxon>Lophotrochozoa</taxon>
        <taxon>Mollusca</taxon>
        <taxon>Gastropoda</taxon>
        <taxon>Heterobranchia</taxon>
        <taxon>Euthyneura</taxon>
        <taxon>Panpulmonata</taxon>
        <taxon>Sacoglossa</taxon>
        <taxon>Placobranchoidea</taxon>
        <taxon>Plakobranchidae</taxon>
        <taxon>Plakobranchus</taxon>
    </lineage>
</organism>
<evidence type="ECO:0000313" key="2">
    <source>
        <dbReference type="Proteomes" id="UP000735302"/>
    </source>
</evidence>
<protein>
    <submittedName>
        <fullName evidence="1">Uncharacterized protein</fullName>
    </submittedName>
</protein>
<feature type="non-terminal residue" evidence="1">
    <location>
        <position position="58"/>
    </location>
</feature>
<accession>A0AAV4ARL4</accession>
<sequence>MTDYLENGKRVTADYCLALLIKLRSESVNKRRGKLCRGLLILHYAFVHRARQAVQTAF</sequence>
<reference evidence="1 2" key="1">
    <citation type="journal article" date="2021" name="Elife">
        <title>Chloroplast acquisition without the gene transfer in kleptoplastic sea slugs, Plakobranchus ocellatus.</title>
        <authorList>
            <person name="Maeda T."/>
            <person name="Takahashi S."/>
            <person name="Yoshida T."/>
            <person name="Shimamura S."/>
            <person name="Takaki Y."/>
            <person name="Nagai Y."/>
            <person name="Toyoda A."/>
            <person name="Suzuki Y."/>
            <person name="Arimoto A."/>
            <person name="Ishii H."/>
            <person name="Satoh N."/>
            <person name="Nishiyama T."/>
            <person name="Hasebe M."/>
            <person name="Maruyama T."/>
            <person name="Minagawa J."/>
            <person name="Obokata J."/>
            <person name="Shigenobu S."/>
        </authorList>
    </citation>
    <scope>NUCLEOTIDE SEQUENCE [LARGE SCALE GENOMIC DNA]</scope>
</reference>
<proteinExistence type="predicted"/>
<dbReference type="AlphaFoldDB" id="A0AAV4ARL4"/>
<name>A0AAV4ARL4_9GAST</name>
<dbReference type="Proteomes" id="UP000735302">
    <property type="component" value="Unassembled WGS sequence"/>
</dbReference>
<gene>
    <name evidence="1" type="ORF">PoB_003694900</name>
</gene>